<accession>A0AAQ3MKU8</accession>
<protein>
    <recommendedName>
        <fullName evidence="3">Reverse transcriptase Ty1/copia-type domain-containing protein</fullName>
    </recommendedName>
</protein>
<dbReference type="AlphaFoldDB" id="A0AAQ3MKU8"/>
<evidence type="ECO:0000313" key="2">
    <source>
        <dbReference type="Proteomes" id="UP001374535"/>
    </source>
</evidence>
<evidence type="ECO:0000313" key="1">
    <source>
        <dbReference type="EMBL" id="WVY92735.1"/>
    </source>
</evidence>
<name>A0AAQ3MKU8_VIGMU</name>
<proteinExistence type="predicted"/>
<reference evidence="1 2" key="1">
    <citation type="journal article" date="2023" name="Life. Sci Alliance">
        <title>Evolutionary insights into 3D genome organization and epigenetic landscape of Vigna mungo.</title>
        <authorList>
            <person name="Junaid A."/>
            <person name="Singh B."/>
            <person name="Bhatia S."/>
        </authorList>
    </citation>
    <scope>NUCLEOTIDE SEQUENCE [LARGE SCALE GENOMIC DNA]</scope>
    <source>
        <strain evidence="1">Urdbean</strain>
    </source>
</reference>
<evidence type="ECO:0008006" key="3">
    <source>
        <dbReference type="Google" id="ProtNLM"/>
    </source>
</evidence>
<dbReference type="EMBL" id="CP144691">
    <property type="protein sequence ID" value="WVY92735.1"/>
    <property type="molecule type" value="Genomic_DNA"/>
</dbReference>
<sequence>MQTRSTSGIVKPKQFPTLLPEPTTIKQILSSPILRQVMQDKVYLLLFKDLNCLNLVLNFDYMDDPVLYRSIVGALKYMAITRPGISYSVNKICQFMAQPFLEHWKVVKSILCYLKGFLSRGLQLHPVALSNGCYTLHAYCDVD</sequence>
<gene>
    <name evidence="1" type="ORF">V8G54_031823</name>
</gene>
<dbReference type="PANTHER" id="PTHR11439:SF455">
    <property type="entry name" value="RLK (RECEPTOR-LIKE PROTEIN KINASE) 8, PUTATIVE-RELATED"/>
    <property type="match status" value="1"/>
</dbReference>
<dbReference type="Proteomes" id="UP001374535">
    <property type="component" value="Chromosome 10"/>
</dbReference>
<keyword evidence="2" id="KW-1185">Reference proteome</keyword>
<organism evidence="1 2">
    <name type="scientific">Vigna mungo</name>
    <name type="common">Black gram</name>
    <name type="synonym">Phaseolus mungo</name>
    <dbReference type="NCBI Taxonomy" id="3915"/>
    <lineage>
        <taxon>Eukaryota</taxon>
        <taxon>Viridiplantae</taxon>
        <taxon>Streptophyta</taxon>
        <taxon>Embryophyta</taxon>
        <taxon>Tracheophyta</taxon>
        <taxon>Spermatophyta</taxon>
        <taxon>Magnoliopsida</taxon>
        <taxon>eudicotyledons</taxon>
        <taxon>Gunneridae</taxon>
        <taxon>Pentapetalae</taxon>
        <taxon>rosids</taxon>
        <taxon>fabids</taxon>
        <taxon>Fabales</taxon>
        <taxon>Fabaceae</taxon>
        <taxon>Papilionoideae</taxon>
        <taxon>50 kb inversion clade</taxon>
        <taxon>NPAAA clade</taxon>
        <taxon>indigoferoid/millettioid clade</taxon>
        <taxon>Phaseoleae</taxon>
        <taxon>Vigna</taxon>
    </lineage>
</organism>
<dbReference type="PANTHER" id="PTHR11439">
    <property type="entry name" value="GAG-POL-RELATED RETROTRANSPOSON"/>
    <property type="match status" value="1"/>
</dbReference>